<accession>A0A2H9TKV2</accession>
<feature type="domain" description="NFACT protein C-terminal" evidence="7">
    <location>
        <begin position="669"/>
        <end position="758"/>
    </location>
</feature>
<dbReference type="GO" id="GO:1990116">
    <property type="term" value="P:ribosome-associated ubiquitin-dependent protein catabolic process"/>
    <property type="evidence" value="ECO:0007669"/>
    <property type="project" value="TreeGrafter"/>
</dbReference>
<dbReference type="InterPro" id="IPR021846">
    <property type="entry name" value="NFACT-C"/>
</dbReference>
<evidence type="ECO:0000256" key="5">
    <source>
        <dbReference type="SAM" id="MobiDB-lite"/>
    </source>
</evidence>
<dbReference type="InterPro" id="IPR008532">
    <property type="entry name" value="NFACT_RNA-bd"/>
</dbReference>
<feature type="region of interest" description="Disordered" evidence="5">
    <location>
        <begin position="587"/>
        <end position="610"/>
    </location>
</feature>
<comment type="caution">
    <text evidence="8">The sequence shown here is derived from an EMBL/GenBank/DDBJ whole genome shotgun (WGS) entry which is preliminary data.</text>
</comment>
<dbReference type="OrthoDB" id="207084at2759"/>
<feature type="domain" description="NFACT RNA-binding" evidence="6">
    <location>
        <begin position="345"/>
        <end position="463"/>
    </location>
</feature>
<organism evidence="8 9">
    <name type="scientific">Paramicrosporidium saccamoebae</name>
    <dbReference type="NCBI Taxonomy" id="1246581"/>
    <lineage>
        <taxon>Eukaryota</taxon>
        <taxon>Fungi</taxon>
        <taxon>Fungi incertae sedis</taxon>
        <taxon>Cryptomycota</taxon>
        <taxon>Cryptomycota incertae sedis</taxon>
        <taxon>Paramicrosporidium</taxon>
    </lineage>
</organism>
<evidence type="ECO:0000313" key="8">
    <source>
        <dbReference type="EMBL" id="PJF18364.1"/>
    </source>
</evidence>
<evidence type="ECO:0000259" key="6">
    <source>
        <dbReference type="Pfam" id="PF05670"/>
    </source>
</evidence>
<keyword evidence="3" id="KW-0963">Cytoplasm</keyword>
<dbReference type="GO" id="GO:0005737">
    <property type="term" value="C:cytoplasm"/>
    <property type="evidence" value="ECO:0007669"/>
    <property type="project" value="UniProtKB-SubCell"/>
</dbReference>
<dbReference type="Pfam" id="PF05670">
    <property type="entry name" value="NFACT-R_1"/>
    <property type="match status" value="1"/>
</dbReference>
<evidence type="ECO:0008006" key="10">
    <source>
        <dbReference type="Google" id="ProtNLM"/>
    </source>
</evidence>
<dbReference type="GO" id="GO:0000049">
    <property type="term" value="F:tRNA binding"/>
    <property type="evidence" value="ECO:0007669"/>
    <property type="project" value="TreeGrafter"/>
</dbReference>
<proteinExistence type="inferred from homology"/>
<comment type="subcellular location">
    <subcellularLocation>
        <location evidence="1">Cytoplasm</location>
    </subcellularLocation>
</comment>
<comment type="similarity">
    <text evidence="2">Belongs to the NEMF family.</text>
</comment>
<dbReference type="Pfam" id="PF11923">
    <property type="entry name" value="NFACT-C"/>
    <property type="match status" value="1"/>
</dbReference>
<evidence type="ECO:0000259" key="7">
    <source>
        <dbReference type="Pfam" id="PF11923"/>
    </source>
</evidence>
<dbReference type="GO" id="GO:0043023">
    <property type="term" value="F:ribosomal large subunit binding"/>
    <property type="evidence" value="ECO:0007669"/>
    <property type="project" value="TreeGrafter"/>
</dbReference>
<dbReference type="AlphaFoldDB" id="A0A2H9TKV2"/>
<reference evidence="8 9" key="1">
    <citation type="submission" date="2016-10" db="EMBL/GenBank/DDBJ databases">
        <title>The genome of Paramicrosporidium saccamoebae is the missing link in understanding Cryptomycota and Microsporidia evolution.</title>
        <authorList>
            <person name="Quandt C.A."/>
            <person name="Beaudet D."/>
            <person name="Corsaro D."/>
            <person name="Michel R."/>
            <person name="Corradi N."/>
            <person name="James T."/>
        </authorList>
    </citation>
    <scope>NUCLEOTIDE SEQUENCE [LARGE SCALE GENOMIC DNA]</scope>
    <source>
        <strain evidence="8 9">KSL3</strain>
    </source>
</reference>
<dbReference type="EMBL" id="MTSL01000126">
    <property type="protein sequence ID" value="PJF18364.1"/>
    <property type="molecule type" value="Genomic_DNA"/>
</dbReference>
<dbReference type="PANTHER" id="PTHR15239:SF6">
    <property type="entry name" value="RIBOSOME QUALITY CONTROL COMPLEX SUBUNIT NEMF"/>
    <property type="match status" value="1"/>
</dbReference>
<evidence type="ECO:0000256" key="2">
    <source>
        <dbReference type="ARBA" id="ARBA00008318"/>
    </source>
</evidence>
<evidence type="ECO:0000256" key="4">
    <source>
        <dbReference type="ARBA" id="ARBA00023054"/>
    </source>
</evidence>
<name>A0A2H9TKV2_9FUNG</name>
<dbReference type="InterPro" id="IPR051608">
    <property type="entry name" value="RQC_Subunit_NEMF"/>
</dbReference>
<dbReference type="GO" id="GO:1990112">
    <property type="term" value="C:RQC complex"/>
    <property type="evidence" value="ECO:0007669"/>
    <property type="project" value="TreeGrafter"/>
</dbReference>
<evidence type="ECO:0000313" key="9">
    <source>
        <dbReference type="Proteomes" id="UP000240830"/>
    </source>
</evidence>
<feature type="compositionally biased region" description="Basic residues" evidence="5">
    <location>
        <begin position="592"/>
        <end position="605"/>
    </location>
</feature>
<evidence type="ECO:0000256" key="3">
    <source>
        <dbReference type="ARBA" id="ARBA00022490"/>
    </source>
</evidence>
<dbReference type="PANTHER" id="PTHR15239">
    <property type="entry name" value="NUCLEAR EXPORT MEDIATOR FACTOR NEMF"/>
    <property type="match status" value="1"/>
</dbReference>
<dbReference type="STRING" id="1246581.A0A2H9TKV2"/>
<evidence type="ECO:0000256" key="1">
    <source>
        <dbReference type="ARBA" id="ARBA00004496"/>
    </source>
</evidence>
<dbReference type="Proteomes" id="UP000240830">
    <property type="component" value="Unassembled WGS sequence"/>
</dbReference>
<sequence>MRVISLIREVKVTDKNTGEERKLLTVGMVYDALSYQNLNLPSEEVLLEHVASAGNESVKNSLRSVFKTVAAEMIESCLKKSGLHGSEKACEVKDQLPGVFELIRELADKLNSQDYEMPGFIRKSPTGRSIEFGPLLGSLSLNSSQFDNFNSAADEYFYQLEETKIKDRKRQVEDAVVKKFDAIRREQESRISSLETGIKNYQFLAQVIEANIKPVEEAVLVINTGLQNELSWKDLEALIKVEQSKGRPTALLISKLMLIDFLIQLKLPFGSESVLVEVDIRLGGHANANRYYEMRKNAMEKLARTRSAFEQAMKSAEAKVRADSKKDKRRDQHLIPKRKILWFEKYNWFISSDAHLVISGKDMHQNEYLVKRLLKPGDVYAHADLPGASSVIVKNHRKPVDGSDTAPEIPHRTLVEAGSFSLCFSKAWDAKIVTSAWWVFARQVSKTAPSGEFLPTGSFMIRGKKNFLPPSPLILGFGFMFILDEESSAKRKASRLAKEAAREADITGDDTGGVVRKDPTISVREQKYMDQLLDQSEDLEEYITTTTKEVESLQIEPTKTRKPEKEEKEEKIARADAFVDIRTDTRAGAGTRGKHGKQKKIKEKYRHQDDEERKMRLELLGSKAKQPEVKMVQLPKPVKLAPAKKTPAKITVEDDTLEEELPGIGELGYIDSIVGNPVPEEVTLGIIAAAAPFSVMQHYKYRVKLLPGNLKRGTAAKTAVSLMLSENKSLGTPRERDLIRSVTDTELNSTIPGKVRISGSGVELSKVKKSLKKKKK</sequence>
<keyword evidence="9" id="KW-1185">Reference proteome</keyword>
<dbReference type="GO" id="GO:0072344">
    <property type="term" value="P:rescue of stalled ribosome"/>
    <property type="evidence" value="ECO:0007669"/>
    <property type="project" value="TreeGrafter"/>
</dbReference>
<gene>
    <name evidence="8" type="ORF">PSACC_01818</name>
</gene>
<protein>
    <recommendedName>
        <fullName evidence="10">NFACT RNA-binding domain-containing protein</fullName>
    </recommendedName>
</protein>
<keyword evidence="4" id="KW-0175">Coiled coil</keyword>